<reference evidence="1" key="2">
    <citation type="submission" date="2020-06" db="EMBL/GenBank/DDBJ databases">
        <title>Helianthus annuus Genome sequencing and assembly Release 2.</title>
        <authorList>
            <person name="Gouzy J."/>
            <person name="Langlade N."/>
            <person name="Munos S."/>
        </authorList>
    </citation>
    <scope>NUCLEOTIDE SEQUENCE</scope>
    <source>
        <tissue evidence="1">Leaves</tissue>
    </source>
</reference>
<gene>
    <name evidence="1" type="ORF">HanXRQr2_Chr17g0779991</name>
</gene>
<dbReference type="Gramene" id="mRNA:HanXRQr2_Chr17g0779991">
    <property type="protein sequence ID" value="mRNA:HanXRQr2_Chr17g0779991"/>
    <property type="gene ID" value="HanXRQr2_Chr17g0779991"/>
</dbReference>
<proteinExistence type="predicted"/>
<evidence type="ECO:0000313" key="2">
    <source>
        <dbReference type="Proteomes" id="UP000215914"/>
    </source>
</evidence>
<sequence>MSSGVVPGTGFAYILRASGADLVVVVVFWNGDSWWRFDGN</sequence>
<comment type="caution">
    <text evidence="1">The sequence shown here is derived from an EMBL/GenBank/DDBJ whole genome shotgun (WGS) entry which is preliminary data.</text>
</comment>
<protein>
    <submittedName>
        <fullName evidence="1">Uncharacterized protein</fullName>
    </submittedName>
</protein>
<accession>A0A9K3DEZ4</accession>
<dbReference type="AlphaFoldDB" id="A0A9K3DEZ4"/>
<evidence type="ECO:0000313" key="1">
    <source>
        <dbReference type="EMBL" id="KAF5753424.1"/>
    </source>
</evidence>
<dbReference type="Proteomes" id="UP000215914">
    <property type="component" value="Unassembled WGS sequence"/>
</dbReference>
<name>A0A9K3DEZ4_HELAN</name>
<keyword evidence="2" id="KW-1185">Reference proteome</keyword>
<dbReference type="EMBL" id="MNCJ02000332">
    <property type="protein sequence ID" value="KAF5753424.1"/>
    <property type="molecule type" value="Genomic_DNA"/>
</dbReference>
<reference evidence="1" key="1">
    <citation type="journal article" date="2017" name="Nature">
        <title>The sunflower genome provides insights into oil metabolism, flowering and Asterid evolution.</title>
        <authorList>
            <person name="Badouin H."/>
            <person name="Gouzy J."/>
            <person name="Grassa C.J."/>
            <person name="Murat F."/>
            <person name="Staton S.E."/>
            <person name="Cottret L."/>
            <person name="Lelandais-Briere C."/>
            <person name="Owens G.L."/>
            <person name="Carrere S."/>
            <person name="Mayjonade B."/>
            <person name="Legrand L."/>
            <person name="Gill N."/>
            <person name="Kane N.C."/>
            <person name="Bowers J.E."/>
            <person name="Hubner S."/>
            <person name="Bellec A."/>
            <person name="Berard A."/>
            <person name="Berges H."/>
            <person name="Blanchet N."/>
            <person name="Boniface M.C."/>
            <person name="Brunel D."/>
            <person name="Catrice O."/>
            <person name="Chaidir N."/>
            <person name="Claudel C."/>
            <person name="Donnadieu C."/>
            <person name="Faraut T."/>
            <person name="Fievet G."/>
            <person name="Helmstetter N."/>
            <person name="King M."/>
            <person name="Knapp S.J."/>
            <person name="Lai Z."/>
            <person name="Le Paslier M.C."/>
            <person name="Lippi Y."/>
            <person name="Lorenzon L."/>
            <person name="Mandel J.R."/>
            <person name="Marage G."/>
            <person name="Marchand G."/>
            <person name="Marquand E."/>
            <person name="Bret-Mestries E."/>
            <person name="Morien E."/>
            <person name="Nambeesan S."/>
            <person name="Nguyen T."/>
            <person name="Pegot-Espagnet P."/>
            <person name="Pouilly N."/>
            <person name="Raftis F."/>
            <person name="Sallet E."/>
            <person name="Schiex T."/>
            <person name="Thomas J."/>
            <person name="Vandecasteele C."/>
            <person name="Vares D."/>
            <person name="Vear F."/>
            <person name="Vautrin S."/>
            <person name="Crespi M."/>
            <person name="Mangin B."/>
            <person name="Burke J.M."/>
            <person name="Salse J."/>
            <person name="Munos S."/>
            <person name="Vincourt P."/>
            <person name="Rieseberg L.H."/>
            <person name="Langlade N.B."/>
        </authorList>
    </citation>
    <scope>NUCLEOTIDE SEQUENCE</scope>
    <source>
        <tissue evidence="1">Leaves</tissue>
    </source>
</reference>
<organism evidence="1 2">
    <name type="scientific">Helianthus annuus</name>
    <name type="common">Common sunflower</name>
    <dbReference type="NCBI Taxonomy" id="4232"/>
    <lineage>
        <taxon>Eukaryota</taxon>
        <taxon>Viridiplantae</taxon>
        <taxon>Streptophyta</taxon>
        <taxon>Embryophyta</taxon>
        <taxon>Tracheophyta</taxon>
        <taxon>Spermatophyta</taxon>
        <taxon>Magnoliopsida</taxon>
        <taxon>eudicotyledons</taxon>
        <taxon>Gunneridae</taxon>
        <taxon>Pentapetalae</taxon>
        <taxon>asterids</taxon>
        <taxon>campanulids</taxon>
        <taxon>Asterales</taxon>
        <taxon>Asteraceae</taxon>
        <taxon>Asteroideae</taxon>
        <taxon>Heliantheae alliance</taxon>
        <taxon>Heliantheae</taxon>
        <taxon>Helianthus</taxon>
    </lineage>
</organism>